<organism evidence="2 3">
    <name type="scientific">Araneus ventricosus</name>
    <name type="common">Orbweaver spider</name>
    <name type="synonym">Epeira ventricosa</name>
    <dbReference type="NCBI Taxonomy" id="182803"/>
    <lineage>
        <taxon>Eukaryota</taxon>
        <taxon>Metazoa</taxon>
        <taxon>Ecdysozoa</taxon>
        <taxon>Arthropoda</taxon>
        <taxon>Chelicerata</taxon>
        <taxon>Arachnida</taxon>
        <taxon>Araneae</taxon>
        <taxon>Araneomorphae</taxon>
        <taxon>Entelegynae</taxon>
        <taxon>Araneoidea</taxon>
        <taxon>Araneidae</taxon>
        <taxon>Araneus</taxon>
    </lineage>
</organism>
<keyword evidence="3" id="KW-1185">Reference proteome</keyword>
<comment type="caution">
    <text evidence="2">The sequence shown here is derived from an EMBL/GenBank/DDBJ whole genome shotgun (WGS) entry which is preliminary data.</text>
</comment>
<evidence type="ECO:0000313" key="3">
    <source>
        <dbReference type="Proteomes" id="UP000499080"/>
    </source>
</evidence>
<evidence type="ECO:0000313" key="2">
    <source>
        <dbReference type="EMBL" id="GBN76603.1"/>
    </source>
</evidence>
<evidence type="ECO:0000256" key="1">
    <source>
        <dbReference type="SAM" id="MobiDB-lite"/>
    </source>
</evidence>
<feature type="region of interest" description="Disordered" evidence="1">
    <location>
        <begin position="1"/>
        <end position="25"/>
    </location>
</feature>
<sequence length="97" mass="11069">MEPLGYNPISPMDKSPAQKADNPWHHGKTYQEIHKVLAEMGRSPTKETRRLSAQMGMSQSGVMRNMRANKWHPNKLQVLQQLQRTILSQIQSSESGQ</sequence>
<protein>
    <submittedName>
        <fullName evidence="2">Uncharacterized protein</fullName>
    </submittedName>
</protein>
<reference evidence="2 3" key="1">
    <citation type="journal article" date="2019" name="Sci. Rep.">
        <title>Orb-weaving spider Araneus ventricosus genome elucidates the spidroin gene catalogue.</title>
        <authorList>
            <person name="Kono N."/>
            <person name="Nakamura H."/>
            <person name="Ohtoshi R."/>
            <person name="Moran D.A.P."/>
            <person name="Shinohara A."/>
            <person name="Yoshida Y."/>
            <person name="Fujiwara M."/>
            <person name="Mori M."/>
            <person name="Tomita M."/>
            <person name="Arakawa K."/>
        </authorList>
    </citation>
    <scope>NUCLEOTIDE SEQUENCE [LARGE SCALE GENOMIC DNA]</scope>
</reference>
<dbReference type="EMBL" id="BGPR01017591">
    <property type="protein sequence ID" value="GBN76603.1"/>
    <property type="molecule type" value="Genomic_DNA"/>
</dbReference>
<dbReference type="AlphaFoldDB" id="A0A4Y2RLN8"/>
<name>A0A4Y2RLN8_ARAVE</name>
<gene>
    <name evidence="2" type="ORF">AVEN_207596_1</name>
</gene>
<proteinExistence type="predicted"/>
<accession>A0A4Y2RLN8</accession>
<dbReference type="Proteomes" id="UP000499080">
    <property type="component" value="Unassembled WGS sequence"/>
</dbReference>